<evidence type="ECO:0000313" key="3">
    <source>
        <dbReference type="Proteomes" id="UP000286186"/>
    </source>
</evidence>
<protein>
    <submittedName>
        <fullName evidence="2">DUF4007 family protein</fullName>
    </submittedName>
</protein>
<dbReference type="AlphaFoldDB" id="A0A414R1J1"/>
<dbReference type="EMBL" id="QRHR01000016">
    <property type="protein sequence ID" value="RHF86889.1"/>
    <property type="molecule type" value="Genomic_DNA"/>
</dbReference>
<evidence type="ECO:0000313" key="2">
    <source>
        <dbReference type="EMBL" id="RHF86889.1"/>
    </source>
</evidence>
<dbReference type="InterPro" id="IPR025248">
    <property type="entry name" value="DUF4007"/>
</dbReference>
<proteinExistence type="predicted"/>
<dbReference type="RefSeq" id="WP_005360016.1">
    <property type="nucleotide sequence ID" value="NZ_CATWJF010000040.1"/>
</dbReference>
<comment type="caution">
    <text evidence="2">The sequence shown here is derived from an EMBL/GenBank/DDBJ whole genome shotgun (WGS) entry which is preliminary data.</text>
</comment>
<feature type="domain" description="DUF4007" evidence="1">
    <location>
        <begin position="7"/>
        <end position="283"/>
    </location>
</feature>
<organism evidence="2 3">
    <name type="scientific">Eubacterium ventriosum</name>
    <dbReference type="NCBI Taxonomy" id="39496"/>
    <lineage>
        <taxon>Bacteria</taxon>
        <taxon>Bacillati</taxon>
        <taxon>Bacillota</taxon>
        <taxon>Clostridia</taxon>
        <taxon>Eubacteriales</taxon>
        <taxon>Eubacteriaceae</taxon>
        <taxon>Eubacterium</taxon>
    </lineage>
</organism>
<dbReference type="Pfam" id="PF13182">
    <property type="entry name" value="DUF4007"/>
    <property type="match status" value="1"/>
</dbReference>
<gene>
    <name evidence="2" type="ORF">DW652_11150</name>
</gene>
<dbReference type="Proteomes" id="UP000286186">
    <property type="component" value="Unassembled WGS sequence"/>
</dbReference>
<accession>A0A414R1J1</accession>
<reference evidence="2 3" key="1">
    <citation type="submission" date="2018-08" db="EMBL/GenBank/DDBJ databases">
        <title>A genome reference for cultivated species of the human gut microbiota.</title>
        <authorList>
            <person name="Zou Y."/>
            <person name="Xue W."/>
            <person name="Luo G."/>
        </authorList>
    </citation>
    <scope>NUCLEOTIDE SEQUENCE [LARGE SCALE GENOMIC DNA]</scope>
    <source>
        <strain evidence="2 3">AM23-22</strain>
    </source>
</reference>
<evidence type="ECO:0000259" key="1">
    <source>
        <dbReference type="Pfam" id="PF13182"/>
    </source>
</evidence>
<sequence>MAIKLKGHETFALREGWLNKGLAKVDANPKVFSENYGADALGVGSNMAKAIRYWLKAGKFMEEPPKEGAKLTDIGQIIFKEDKYLEDIFSLWIFHINLAGNEKLATSWYAFFNLINIDEFSKEDLMNILLEKLTPLAEKKAIPERSLRDDISVLLNMYVKEKQQNYDPEENKISPFAQLGLLKKDRNNYIKTQPDKDKLCDDAVLYSLIKFFEKKEVDSIGIDELLNSPMSPGRILNLKRMALNEYLDHLEGQGYLTVNRTAGLDMVYLKKKIELKEVVSNYYKKH</sequence>
<name>A0A414R1J1_9FIRM</name>